<dbReference type="VEuPathDB" id="FungiDB:BO80DRAFT_505295"/>
<sequence>MIEVPPAYTAGGSPPSYDDIAKKLEDLIGDDPTPEKVIEASQQLSEEELDILVDGADDHWPLETEQQKRDFSIGCGQTYCSEGGKARLQEAGNEATQATKEIEDIFHQLHLKVAQIDQIHHSGFQPEIIRLQQSYLRTLADSRDLAASISSSAQNFDATVVKFCADNSIPVEARRSVIESFITRVAGFEESATGIKSRFYTLKDEFAAFVASFSTWAKDREGEITDQIQALEQELDSLHKRLNALTISLEAFEILYDVGDLMQDVGKFFPKVGIFMKIGGIIIAGVSFLVVVGLTGALIATETKIRNRTREKHALEAELEIIRRTRAELEDLGEESLIRFGDAINILAGTWQHTAQDARIIQQWLADGADSTHPPAYVELNRDYGINRYETTATYLENYARGISQ</sequence>
<feature type="coiled-coil region" evidence="1">
    <location>
        <begin position="221"/>
        <end position="248"/>
    </location>
</feature>
<feature type="coiled-coil region" evidence="1">
    <location>
        <begin position="305"/>
        <end position="335"/>
    </location>
</feature>
<proteinExistence type="predicted"/>
<gene>
    <name evidence="4" type="ORF">BO80DRAFT_505295</name>
</gene>
<keyword evidence="5" id="KW-1185">Reference proteome</keyword>
<evidence type="ECO:0000256" key="1">
    <source>
        <dbReference type="SAM" id="Coils"/>
    </source>
</evidence>
<dbReference type="OrthoDB" id="4961018at2759"/>
<dbReference type="Proteomes" id="UP000249402">
    <property type="component" value="Unassembled WGS sequence"/>
</dbReference>
<name>A0A395GP59_9EURO</name>
<accession>A0A395GP59</accession>
<feature type="transmembrane region" description="Helical" evidence="3">
    <location>
        <begin position="278"/>
        <end position="300"/>
    </location>
</feature>
<organism evidence="4 5">
    <name type="scientific">Aspergillus ibericus CBS 121593</name>
    <dbReference type="NCBI Taxonomy" id="1448316"/>
    <lineage>
        <taxon>Eukaryota</taxon>
        <taxon>Fungi</taxon>
        <taxon>Dikarya</taxon>
        <taxon>Ascomycota</taxon>
        <taxon>Pezizomycotina</taxon>
        <taxon>Eurotiomycetes</taxon>
        <taxon>Eurotiomycetidae</taxon>
        <taxon>Eurotiales</taxon>
        <taxon>Aspergillaceae</taxon>
        <taxon>Aspergillus</taxon>
        <taxon>Aspergillus subgen. Circumdati</taxon>
    </lineage>
</organism>
<reference evidence="4 5" key="1">
    <citation type="submission" date="2018-02" db="EMBL/GenBank/DDBJ databases">
        <title>The genomes of Aspergillus section Nigri reveals drivers in fungal speciation.</title>
        <authorList>
            <consortium name="DOE Joint Genome Institute"/>
            <person name="Vesth T.C."/>
            <person name="Nybo J."/>
            <person name="Theobald S."/>
            <person name="Brandl J."/>
            <person name="Frisvad J.C."/>
            <person name="Nielsen K.F."/>
            <person name="Lyhne E.K."/>
            <person name="Kogle M.E."/>
            <person name="Kuo A."/>
            <person name="Riley R."/>
            <person name="Clum A."/>
            <person name="Nolan M."/>
            <person name="Lipzen A."/>
            <person name="Salamov A."/>
            <person name="Henrissat B."/>
            <person name="Wiebenga A."/>
            <person name="De vries R.P."/>
            <person name="Grigoriev I.V."/>
            <person name="Mortensen U.H."/>
            <person name="Andersen M.R."/>
            <person name="Baker S.E."/>
        </authorList>
    </citation>
    <scope>NUCLEOTIDE SEQUENCE [LARGE SCALE GENOMIC DNA]</scope>
    <source>
        <strain evidence="4 5">CBS 121593</strain>
    </source>
</reference>
<feature type="region of interest" description="Disordered" evidence="2">
    <location>
        <begin position="1"/>
        <end position="20"/>
    </location>
</feature>
<keyword evidence="1" id="KW-0175">Coiled coil</keyword>
<evidence type="ECO:0000313" key="5">
    <source>
        <dbReference type="Proteomes" id="UP000249402"/>
    </source>
</evidence>
<dbReference type="RefSeq" id="XP_025570955.1">
    <property type="nucleotide sequence ID" value="XM_025724477.1"/>
</dbReference>
<dbReference type="AlphaFoldDB" id="A0A395GP59"/>
<keyword evidence="3" id="KW-1133">Transmembrane helix</keyword>
<protein>
    <submittedName>
        <fullName evidence="4">Uncharacterized protein</fullName>
    </submittedName>
</protein>
<evidence type="ECO:0000256" key="2">
    <source>
        <dbReference type="SAM" id="MobiDB-lite"/>
    </source>
</evidence>
<dbReference type="Gene3D" id="1.20.1170.10">
    <property type="match status" value="1"/>
</dbReference>
<evidence type="ECO:0000313" key="4">
    <source>
        <dbReference type="EMBL" id="RAK96627.1"/>
    </source>
</evidence>
<keyword evidence="3" id="KW-0812">Transmembrane</keyword>
<dbReference type="GeneID" id="37229342"/>
<dbReference type="EMBL" id="KZ824472">
    <property type="protein sequence ID" value="RAK96627.1"/>
    <property type="molecule type" value="Genomic_DNA"/>
</dbReference>
<evidence type="ECO:0000256" key="3">
    <source>
        <dbReference type="SAM" id="Phobius"/>
    </source>
</evidence>
<keyword evidence="3" id="KW-0472">Membrane</keyword>